<evidence type="ECO:0000256" key="5">
    <source>
        <dbReference type="RuleBase" id="RU362116"/>
    </source>
</evidence>
<evidence type="ECO:0000313" key="11">
    <source>
        <dbReference type="Proteomes" id="UP000007123"/>
    </source>
</evidence>
<gene>
    <name evidence="10" type="primary">flgE</name>
    <name evidence="10" type="ORF">QWE_11938</name>
</gene>
<evidence type="ECO:0000259" key="8">
    <source>
        <dbReference type="Pfam" id="PF07559"/>
    </source>
</evidence>
<dbReference type="OrthoDB" id="8372879at2"/>
<keyword evidence="10" id="KW-0969">Cilium</keyword>
<dbReference type="InterPro" id="IPR001444">
    <property type="entry name" value="Flag_bb_rod_N"/>
</dbReference>
<dbReference type="GO" id="GO:0009425">
    <property type="term" value="C:bacterial-type flagellum basal body"/>
    <property type="evidence" value="ECO:0007669"/>
    <property type="project" value="UniProtKB-SubCell"/>
</dbReference>
<dbReference type="EMBL" id="ALJF01000010">
    <property type="protein sequence ID" value="EKF58960.1"/>
    <property type="molecule type" value="Genomic_DNA"/>
</dbReference>
<dbReference type="PANTHER" id="PTHR30435">
    <property type="entry name" value="FLAGELLAR PROTEIN"/>
    <property type="match status" value="1"/>
</dbReference>
<keyword evidence="10" id="KW-0282">Flagellum</keyword>
<name>K2Q1H3_9HYPH</name>
<comment type="function">
    <text evidence="5">A flexible structure which links the flagellar filament to the drive apparatus in the basal body.</text>
</comment>
<keyword evidence="4 5" id="KW-0975">Bacterial flagellum</keyword>
<dbReference type="GO" id="GO:0071978">
    <property type="term" value="P:bacterial-type flagellum-dependent swarming motility"/>
    <property type="evidence" value="ECO:0007669"/>
    <property type="project" value="TreeGrafter"/>
</dbReference>
<evidence type="ECO:0000256" key="1">
    <source>
        <dbReference type="ARBA" id="ARBA00004117"/>
    </source>
</evidence>
<dbReference type="InterPro" id="IPR011491">
    <property type="entry name" value="FlgE_D2"/>
</dbReference>
<evidence type="ECO:0000259" key="9">
    <source>
        <dbReference type="Pfam" id="PF22692"/>
    </source>
</evidence>
<evidence type="ECO:0000259" key="7">
    <source>
        <dbReference type="Pfam" id="PF06429"/>
    </source>
</evidence>
<dbReference type="AlphaFoldDB" id="K2Q1H3"/>
<dbReference type="InterPro" id="IPR037925">
    <property type="entry name" value="FlgE/F/G-like"/>
</dbReference>
<accession>K2Q1H3</accession>
<dbReference type="GO" id="GO:0005829">
    <property type="term" value="C:cytosol"/>
    <property type="evidence" value="ECO:0007669"/>
    <property type="project" value="TreeGrafter"/>
</dbReference>
<dbReference type="PATRIC" id="fig|1156935.5.peg.2412"/>
<evidence type="ECO:0000256" key="4">
    <source>
        <dbReference type="ARBA" id="ARBA00023143"/>
    </source>
</evidence>
<evidence type="ECO:0000259" key="6">
    <source>
        <dbReference type="Pfam" id="PF00460"/>
    </source>
</evidence>
<organism evidence="10 11">
    <name type="scientific">Agrobacterium albertimagni AOL15</name>
    <dbReference type="NCBI Taxonomy" id="1156935"/>
    <lineage>
        <taxon>Bacteria</taxon>
        <taxon>Pseudomonadati</taxon>
        <taxon>Pseudomonadota</taxon>
        <taxon>Alphaproteobacteria</taxon>
        <taxon>Hyphomicrobiales</taxon>
        <taxon>Rhizobiaceae</taxon>
        <taxon>Rhizobium/Agrobacterium group</taxon>
        <taxon>Agrobacterium</taxon>
    </lineage>
</organism>
<protein>
    <recommendedName>
        <fullName evidence="3 5">Flagellar hook protein FlgE</fullName>
    </recommendedName>
</protein>
<reference evidence="10 11" key="1">
    <citation type="journal article" date="2012" name="J. Bacteriol.">
        <title>Draft Genome Sequence of Agrobacterium albertimagni Strain AOL15.</title>
        <authorList>
            <person name="Trimble W.L."/>
            <person name="Phung le T."/>
            <person name="Meyer F."/>
            <person name="Gilbert J.A."/>
            <person name="Silver S."/>
        </authorList>
    </citation>
    <scope>NUCLEOTIDE SEQUENCE [LARGE SCALE GENOMIC DNA]</scope>
    <source>
        <strain evidence="10 11">AOL15</strain>
    </source>
</reference>
<dbReference type="Proteomes" id="UP000007123">
    <property type="component" value="Unassembled WGS sequence"/>
</dbReference>
<dbReference type="RefSeq" id="WP_006726378.1">
    <property type="nucleotide sequence ID" value="NZ_ALJF01000010.1"/>
</dbReference>
<dbReference type="eggNOG" id="COG1749">
    <property type="taxonomic scope" value="Bacteria"/>
</dbReference>
<dbReference type="InterPro" id="IPR010930">
    <property type="entry name" value="Flg_bb/hook_C_dom"/>
</dbReference>
<evidence type="ECO:0000256" key="2">
    <source>
        <dbReference type="ARBA" id="ARBA00009677"/>
    </source>
</evidence>
<evidence type="ECO:0000256" key="3">
    <source>
        <dbReference type="ARBA" id="ARBA00019015"/>
    </source>
</evidence>
<dbReference type="NCBIfam" id="TIGR03506">
    <property type="entry name" value="FlgEFG_subfam"/>
    <property type="match status" value="1"/>
</dbReference>
<dbReference type="SUPFAM" id="SSF117143">
    <property type="entry name" value="Flagellar hook protein flgE"/>
    <property type="match status" value="1"/>
</dbReference>
<feature type="domain" description="Flagellar hook protein FlgE D2" evidence="8">
    <location>
        <begin position="182"/>
        <end position="287"/>
    </location>
</feature>
<dbReference type="Pfam" id="PF07559">
    <property type="entry name" value="FlgE_D2"/>
    <property type="match status" value="1"/>
</dbReference>
<dbReference type="Pfam" id="PF00460">
    <property type="entry name" value="Flg_bb_rod"/>
    <property type="match status" value="1"/>
</dbReference>
<dbReference type="InterPro" id="IPR053967">
    <property type="entry name" value="LlgE_F_G-like_D1"/>
</dbReference>
<keyword evidence="10" id="KW-0966">Cell projection</keyword>
<dbReference type="InterPro" id="IPR037058">
    <property type="entry name" value="Falgellar_hook_FlgE_sf"/>
</dbReference>
<dbReference type="PROSITE" id="PS00588">
    <property type="entry name" value="FLAGELLA_BB_ROD"/>
    <property type="match status" value="1"/>
</dbReference>
<dbReference type="GO" id="GO:0009424">
    <property type="term" value="C:bacterial-type flagellum hook"/>
    <property type="evidence" value="ECO:0007669"/>
    <property type="project" value="TreeGrafter"/>
</dbReference>
<dbReference type="InterPro" id="IPR019776">
    <property type="entry name" value="Flagellar_basal_body_rod_CS"/>
</dbReference>
<dbReference type="Pfam" id="PF22692">
    <property type="entry name" value="LlgE_F_G_D1"/>
    <property type="match status" value="1"/>
</dbReference>
<dbReference type="STRING" id="1156935.QWE_11938"/>
<evidence type="ECO:0000313" key="10">
    <source>
        <dbReference type="EMBL" id="EKF58960.1"/>
    </source>
</evidence>
<comment type="caution">
    <text evidence="10">The sequence shown here is derived from an EMBL/GenBank/DDBJ whole genome shotgun (WGS) entry which is preliminary data.</text>
</comment>
<proteinExistence type="inferred from homology"/>
<dbReference type="PANTHER" id="PTHR30435:SF1">
    <property type="entry name" value="FLAGELLAR HOOK PROTEIN FLGE"/>
    <property type="match status" value="1"/>
</dbReference>
<sequence>MSLYGTMRTGVSGMNAQSNRLSTVADNIANSSTVGYKKASVQFSSMILPTTNGAYNSGGVETQVRYSISSQGTFSYTTSTTDLAINGDGFFIVKGDDGTPYMTRAGSFVLQDDGTLKNTAGYTLQGYPYDSDVDPTIVVNGFDGLQPVDLSGSGISAVRSLTGTLNVNLPNSAEVGVASDIKKTSLTVFDSQGSSRLIDFTYEKINDNTWEVSAVERDTGTQVLAPETLVFDVDGKLVSPDPAELTLDPYTVEGAEVGDPTNGIVINIGATTQLASDFSVQLGKVDGNAASKVKGYEIDDKGIVSIAYDNGDLVPTFRVALASVQSPDNLNPVAGNMYTQSNSSGVVILGYAGSSGFGTILSGALEDSNVDVAEELTAMIESQRNYTANSKVFQTGSELMEVLVNLKR</sequence>
<comment type="similarity">
    <text evidence="2 5">Belongs to the flagella basal body rod proteins family.</text>
</comment>
<feature type="domain" description="Flagellar basal body rod protein N-terminal" evidence="6">
    <location>
        <begin position="7"/>
        <end position="37"/>
    </location>
</feature>
<dbReference type="InterPro" id="IPR020013">
    <property type="entry name" value="Flagellar_FlgE/F/G"/>
</dbReference>
<dbReference type="Pfam" id="PF06429">
    <property type="entry name" value="Flg_bbr_C"/>
    <property type="match status" value="1"/>
</dbReference>
<feature type="domain" description="Flagellar hook protein FlgE/F/G-like D1" evidence="9">
    <location>
        <begin position="84"/>
        <end position="136"/>
    </location>
</feature>
<dbReference type="Gene3D" id="2.60.98.20">
    <property type="entry name" value="Flagellar hook protein FlgE"/>
    <property type="match status" value="1"/>
</dbReference>
<keyword evidence="11" id="KW-1185">Reference proteome</keyword>
<feature type="domain" description="Flagellar basal-body/hook protein C-terminal" evidence="7">
    <location>
        <begin position="362"/>
        <end position="406"/>
    </location>
</feature>
<comment type="subcellular location">
    <subcellularLocation>
        <location evidence="1 5">Bacterial flagellum basal body</location>
    </subcellularLocation>
</comment>